<evidence type="ECO:0000256" key="6">
    <source>
        <dbReference type="ARBA" id="ARBA00022989"/>
    </source>
</evidence>
<comment type="subcellular location">
    <subcellularLocation>
        <location evidence="1">Cell membrane</location>
        <topology evidence="1">Multi-pass membrane protein</topology>
    </subcellularLocation>
</comment>
<dbReference type="SUPFAM" id="SSF90123">
    <property type="entry name" value="ABC transporter transmembrane region"/>
    <property type="match status" value="1"/>
</dbReference>
<evidence type="ECO:0000256" key="7">
    <source>
        <dbReference type="ARBA" id="ARBA00023136"/>
    </source>
</evidence>
<feature type="transmembrane region" description="Helical" evidence="8">
    <location>
        <begin position="20"/>
        <end position="42"/>
    </location>
</feature>
<dbReference type="GO" id="GO:0005524">
    <property type="term" value="F:ATP binding"/>
    <property type="evidence" value="ECO:0007669"/>
    <property type="project" value="UniProtKB-KW"/>
</dbReference>
<keyword evidence="6 8" id="KW-1133">Transmembrane helix</keyword>
<dbReference type="SMART" id="SM00382">
    <property type="entry name" value="AAA"/>
    <property type="match status" value="1"/>
</dbReference>
<dbReference type="GO" id="GO:0016887">
    <property type="term" value="F:ATP hydrolysis activity"/>
    <property type="evidence" value="ECO:0007669"/>
    <property type="project" value="InterPro"/>
</dbReference>
<protein>
    <submittedName>
        <fullName evidence="11">ABC transporter, permease/ATP-binding protein</fullName>
    </submittedName>
</protein>
<keyword evidence="3 8" id="KW-0812">Transmembrane</keyword>
<dbReference type="PANTHER" id="PTHR11384:SF59">
    <property type="entry name" value="LYSOSOMAL COBALAMIN TRANSPORTER ABCD4"/>
    <property type="match status" value="1"/>
</dbReference>
<dbReference type="GO" id="GO:0140359">
    <property type="term" value="F:ABC-type transporter activity"/>
    <property type="evidence" value="ECO:0007669"/>
    <property type="project" value="InterPro"/>
</dbReference>
<dbReference type="Proteomes" id="UP000011200">
    <property type="component" value="Chromosome"/>
</dbReference>
<dbReference type="RefSeq" id="WP_003895111.1">
    <property type="nucleotide sequence ID" value="NZ_CP027541.1"/>
</dbReference>
<dbReference type="Pfam" id="PF06472">
    <property type="entry name" value="ABC_membrane_2"/>
    <property type="match status" value="1"/>
</dbReference>
<evidence type="ECO:0000259" key="10">
    <source>
        <dbReference type="PROSITE" id="PS50929"/>
    </source>
</evidence>
<dbReference type="SUPFAM" id="SSF52540">
    <property type="entry name" value="P-loop containing nucleoside triphosphate hydrolases"/>
    <property type="match status" value="1"/>
</dbReference>
<reference evidence="11 12" key="1">
    <citation type="journal article" date="2013" name="Genome Announc.">
        <title>Draft genome sequence of MKD8, a conjugal recipient Mycobacterium smegmatis strain.</title>
        <authorList>
            <person name="Gray T.A."/>
            <person name="Palumbo M.J."/>
            <person name="Derbyshire K.M."/>
        </authorList>
    </citation>
    <scope>NUCLEOTIDE SEQUENCE [LARGE SCALE GENOMIC DNA]</scope>
    <source>
        <strain evidence="11 12">MKD8</strain>
    </source>
</reference>
<dbReference type="CDD" id="cd03223">
    <property type="entry name" value="ABCD_peroxisomal_ALDP"/>
    <property type="match status" value="1"/>
</dbReference>
<dbReference type="InterPro" id="IPR050835">
    <property type="entry name" value="ABC_transporter_sub-D"/>
</dbReference>
<feature type="domain" description="ABC transporter" evidence="9">
    <location>
        <begin position="429"/>
        <end position="645"/>
    </location>
</feature>
<dbReference type="GO" id="GO:0005886">
    <property type="term" value="C:plasma membrane"/>
    <property type="evidence" value="ECO:0007669"/>
    <property type="project" value="UniProtKB-SubCell"/>
</dbReference>
<feature type="transmembrane region" description="Helical" evidence="8">
    <location>
        <begin position="216"/>
        <end position="239"/>
    </location>
</feature>
<evidence type="ECO:0000256" key="1">
    <source>
        <dbReference type="ARBA" id="ARBA00004651"/>
    </source>
</evidence>
<evidence type="ECO:0000256" key="3">
    <source>
        <dbReference type="ARBA" id="ARBA00022692"/>
    </source>
</evidence>
<dbReference type="Gene3D" id="1.20.1560.10">
    <property type="entry name" value="ABC transporter type 1, transmembrane domain"/>
    <property type="match status" value="1"/>
</dbReference>
<keyword evidence="7 8" id="KW-0472">Membrane</keyword>
<evidence type="ECO:0000256" key="4">
    <source>
        <dbReference type="ARBA" id="ARBA00022741"/>
    </source>
</evidence>
<dbReference type="AlphaFoldDB" id="A0A2U9PS54"/>
<dbReference type="Gene3D" id="3.40.50.300">
    <property type="entry name" value="P-loop containing nucleotide triphosphate hydrolases"/>
    <property type="match status" value="1"/>
</dbReference>
<feature type="transmembrane region" description="Helical" evidence="8">
    <location>
        <begin position="251"/>
        <end position="270"/>
    </location>
</feature>
<dbReference type="PANTHER" id="PTHR11384">
    <property type="entry name" value="ATP-BINDING CASSETTE, SUB-FAMILY D MEMBER"/>
    <property type="match status" value="1"/>
</dbReference>
<dbReference type="InterPro" id="IPR036640">
    <property type="entry name" value="ABC1_TM_sf"/>
</dbReference>
<dbReference type="InterPro" id="IPR017871">
    <property type="entry name" value="ABC_transporter-like_CS"/>
</dbReference>
<dbReference type="PROSITE" id="PS00211">
    <property type="entry name" value="ABC_TRANSPORTER_1"/>
    <property type="match status" value="1"/>
</dbReference>
<sequence length="646" mass="71378">MEMFTQSLDWGNEILASLIWVAKGWAISAAVLIVVLTLIARFTTWGRQFWRVTGGYFVGRESIPVWTLLGVLLLSVMVSVRMDVLFSYYANDQATALQVAFTGAGAGDDAVRDSGIAGFWKSILIFGLLVAADITRTLLDLYLMQYFIIRWRVWLTDRLTGDWLDDRAYYRGRFIDAFGGEPVDNPDQRIQQDIDIFTTGTGPETNTPTVATSQTLLFGSVYSIISVVAFTPILWNLAGPLTILGVTVPKALFWIALLWVAVTTVIAIWIGRPIIRLTFRNELTNAAFRYALVRIRDAAEAVGFYRGERSERATLADRFARIIANYRRLVLRGVAFLGWNRSISQIIEPLPLIVQAPRLFAGELQLGDVTQSSSAFARVQSSLSFFRAVYDAFAGYRAAIIRLDGLVAANEQARALPRLATGRSTDGGVELEDVEVRSPSGEVLLADLDMRLAPGDWLVVTGSSGTGKTTMLRSLAQLWPYSAGTARFPGDKPGEQTGEQYSVMFLSQLPYAPLGDLRSVVCYPSPPDAYDDTRIRAALDAVTLGHLATQLDTVADWAKVLSPGEQQRVAFARILLARPRAVFLDEATSALDAGQEFALYSTLRHELPETIVVSVSHRDSVNRHHDRQLALLGDGRWELTAVAERP</sequence>
<evidence type="ECO:0000259" key="9">
    <source>
        <dbReference type="PROSITE" id="PS50893"/>
    </source>
</evidence>
<evidence type="ECO:0000313" key="11">
    <source>
        <dbReference type="EMBL" id="AWT54630.1"/>
    </source>
</evidence>
<proteinExistence type="predicted"/>
<evidence type="ECO:0000313" key="12">
    <source>
        <dbReference type="Proteomes" id="UP000011200"/>
    </source>
</evidence>
<dbReference type="InterPro" id="IPR027417">
    <property type="entry name" value="P-loop_NTPase"/>
</dbReference>
<dbReference type="PROSITE" id="PS50893">
    <property type="entry name" value="ABC_TRANSPORTER_2"/>
    <property type="match status" value="1"/>
</dbReference>
<evidence type="ECO:0000256" key="5">
    <source>
        <dbReference type="ARBA" id="ARBA00022840"/>
    </source>
</evidence>
<dbReference type="InterPro" id="IPR011527">
    <property type="entry name" value="ABC1_TM_dom"/>
</dbReference>
<evidence type="ECO:0000256" key="8">
    <source>
        <dbReference type="SAM" id="Phobius"/>
    </source>
</evidence>
<organism evidence="11 12">
    <name type="scientific">Mycolicibacterium smegmatis (strain MKD8)</name>
    <name type="common">Mycobacterium smegmatis</name>
    <dbReference type="NCBI Taxonomy" id="1214915"/>
    <lineage>
        <taxon>Bacteria</taxon>
        <taxon>Bacillati</taxon>
        <taxon>Actinomycetota</taxon>
        <taxon>Actinomycetes</taxon>
        <taxon>Mycobacteriales</taxon>
        <taxon>Mycobacteriaceae</taxon>
        <taxon>Mycolicibacterium</taxon>
    </lineage>
</organism>
<dbReference type="EMBL" id="CP027541">
    <property type="protein sequence ID" value="AWT54630.1"/>
    <property type="molecule type" value="Genomic_DNA"/>
</dbReference>
<accession>A0A2U9PS54</accession>
<dbReference type="Pfam" id="PF00005">
    <property type="entry name" value="ABC_tran"/>
    <property type="match status" value="1"/>
</dbReference>
<keyword evidence="5 11" id="KW-0067">ATP-binding</keyword>
<reference evidence="12" key="2">
    <citation type="submission" date="2018-03" db="EMBL/GenBank/DDBJ databases">
        <authorList>
            <person name="Derbyshire K."/>
            <person name="Gray T.A."/>
            <person name="Champion M."/>
        </authorList>
    </citation>
    <scope>NUCLEOTIDE SEQUENCE [LARGE SCALE GENOMIC DNA]</scope>
    <source>
        <strain evidence="12">MKD8</strain>
    </source>
</reference>
<feature type="transmembrane region" description="Helical" evidence="8">
    <location>
        <begin position="123"/>
        <end position="143"/>
    </location>
</feature>
<dbReference type="InterPro" id="IPR003439">
    <property type="entry name" value="ABC_transporter-like_ATP-bd"/>
</dbReference>
<gene>
    <name evidence="11" type="ORF">D806_036590</name>
</gene>
<evidence type="ECO:0000256" key="2">
    <source>
        <dbReference type="ARBA" id="ARBA00022448"/>
    </source>
</evidence>
<feature type="domain" description="ABC transmembrane type-1" evidence="10">
    <location>
        <begin position="108"/>
        <end position="395"/>
    </location>
</feature>
<keyword evidence="2" id="KW-0813">Transport</keyword>
<dbReference type="PROSITE" id="PS50929">
    <property type="entry name" value="ABC_TM1F"/>
    <property type="match status" value="1"/>
</dbReference>
<name>A0A2U9PS54_MYCSE</name>
<feature type="transmembrane region" description="Helical" evidence="8">
    <location>
        <begin position="63"/>
        <end position="82"/>
    </location>
</feature>
<keyword evidence="4" id="KW-0547">Nucleotide-binding</keyword>
<dbReference type="InterPro" id="IPR003593">
    <property type="entry name" value="AAA+_ATPase"/>
</dbReference>